<dbReference type="Proteomes" id="UP001597417">
    <property type="component" value="Unassembled WGS sequence"/>
</dbReference>
<dbReference type="SMART" id="SM00854">
    <property type="entry name" value="PGA_cap"/>
    <property type="match status" value="1"/>
</dbReference>
<accession>A0ABW5FLH0</accession>
<dbReference type="InterPro" id="IPR052169">
    <property type="entry name" value="CW_Biosynth-Accessory"/>
</dbReference>
<sequence>MTVPDGKLAPSWRQANVPGGFTLAAVGDLIADDELTPVLQRRDPDLLALLRSADVTFGNFESTAIDFTTFTGWPEAESGGAWLVSSPRVPADLRGMGFTLMSRANNHTTDWGVAGMRSTDHLLTEAGIVHAGTGENRTDACSPRFLNTRSGRVSLVSVATRFEPMSRAIDPLGRVRGRPGANTLRTTREVCVRPEWLEELARVRDALPAGSIRPSIAKADADNGTVTLFGTTYAAGKSTMDTVEFRFTPHEADRRELLHSIRQAKQTSDFAIMAIHTHEPGNYSDVPPDFLPVIAREAIDNGADAVIGHGPHQLRGIEVYCGRPICYSLGNFVFRENTQQPLTRDEYEKNGILPGETEAEHSERKRVHGVFAERIWYESVVTVARFRDDGRLDHLELHPVELRWEGPRDADRGIPRLAEGEVAARIIGRLQRLSQPYGTAIAFDGRIGRIAM</sequence>
<dbReference type="RefSeq" id="WP_378262101.1">
    <property type="nucleotide sequence ID" value="NZ_JBHUKR010000004.1"/>
</dbReference>
<dbReference type="CDD" id="cd07381">
    <property type="entry name" value="MPP_CapA"/>
    <property type="match status" value="1"/>
</dbReference>
<dbReference type="PANTHER" id="PTHR33393:SF13">
    <property type="entry name" value="PGA BIOSYNTHESIS PROTEIN CAPA"/>
    <property type="match status" value="1"/>
</dbReference>
<comment type="caution">
    <text evidence="3">The sequence shown here is derived from an EMBL/GenBank/DDBJ whole genome shotgun (WGS) entry which is preliminary data.</text>
</comment>
<evidence type="ECO:0000259" key="2">
    <source>
        <dbReference type="SMART" id="SM00854"/>
    </source>
</evidence>
<gene>
    <name evidence="3" type="ORF">ACFSXZ_06070</name>
</gene>
<dbReference type="PANTHER" id="PTHR33393">
    <property type="entry name" value="POLYGLUTAMINE SYNTHESIS ACCESSORY PROTEIN RV0574C-RELATED"/>
    <property type="match status" value="1"/>
</dbReference>
<evidence type="ECO:0000256" key="1">
    <source>
        <dbReference type="ARBA" id="ARBA00005662"/>
    </source>
</evidence>
<dbReference type="InterPro" id="IPR019079">
    <property type="entry name" value="Capsule_synth_CapA"/>
</dbReference>
<evidence type="ECO:0000313" key="3">
    <source>
        <dbReference type="EMBL" id="MFD2415890.1"/>
    </source>
</evidence>
<dbReference type="SUPFAM" id="SSF56300">
    <property type="entry name" value="Metallo-dependent phosphatases"/>
    <property type="match status" value="1"/>
</dbReference>
<keyword evidence="4" id="KW-1185">Reference proteome</keyword>
<dbReference type="InterPro" id="IPR029052">
    <property type="entry name" value="Metallo-depent_PP-like"/>
</dbReference>
<dbReference type="EMBL" id="JBHUKR010000004">
    <property type="protein sequence ID" value="MFD2415890.1"/>
    <property type="molecule type" value="Genomic_DNA"/>
</dbReference>
<dbReference type="Pfam" id="PF09587">
    <property type="entry name" value="PGA_cap"/>
    <property type="match status" value="1"/>
</dbReference>
<protein>
    <submittedName>
        <fullName evidence="3">CapA family protein</fullName>
    </submittedName>
</protein>
<proteinExistence type="inferred from homology"/>
<evidence type="ECO:0000313" key="4">
    <source>
        <dbReference type="Proteomes" id="UP001597417"/>
    </source>
</evidence>
<feature type="domain" description="Capsule synthesis protein CapA" evidence="2">
    <location>
        <begin position="22"/>
        <end position="336"/>
    </location>
</feature>
<organism evidence="3 4">
    <name type="scientific">Amycolatopsis pigmentata</name>
    <dbReference type="NCBI Taxonomy" id="450801"/>
    <lineage>
        <taxon>Bacteria</taxon>
        <taxon>Bacillati</taxon>
        <taxon>Actinomycetota</taxon>
        <taxon>Actinomycetes</taxon>
        <taxon>Pseudonocardiales</taxon>
        <taxon>Pseudonocardiaceae</taxon>
        <taxon>Amycolatopsis</taxon>
    </lineage>
</organism>
<reference evidence="4" key="1">
    <citation type="journal article" date="2019" name="Int. J. Syst. Evol. Microbiol.">
        <title>The Global Catalogue of Microorganisms (GCM) 10K type strain sequencing project: providing services to taxonomists for standard genome sequencing and annotation.</title>
        <authorList>
            <consortium name="The Broad Institute Genomics Platform"/>
            <consortium name="The Broad Institute Genome Sequencing Center for Infectious Disease"/>
            <person name="Wu L."/>
            <person name="Ma J."/>
        </authorList>
    </citation>
    <scope>NUCLEOTIDE SEQUENCE [LARGE SCALE GENOMIC DNA]</scope>
    <source>
        <strain evidence="4">CGMCC 4.7645</strain>
    </source>
</reference>
<name>A0ABW5FLH0_9PSEU</name>
<comment type="similarity">
    <text evidence="1">Belongs to the CapA family.</text>
</comment>